<dbReference type="Proteomes" id="UP001291623">
    <property type="component" value="Unassembled WGS sequence"/>
</dbReference>
<proteinExistence type="predicted"/>
<gene>
    <name evidence="1" type="ORF">RND71_027487</name>
</gene>
<sequence>MGKKSFYNSKYPLILVSKYFTSIRGLKQRVSRMKDDVDQYGFTAYGLFSKEEINEKG</sequence>
<dbReference type="EMBL" id="JAVYJV010000015">
    <property type="protein sequence ID" value="KAK4351969.1"/>
    <property type="molecule type" value="Genomic_DNA"/>
</dbReference>
<protein>
    <submittedName>
        <fullName evidence="1">Uncharacterized protein</fullName>
    </submittedName>
</protein>
<name>A0AAE1V849_9SOLA</name>
<keyword evidence="2" id="KW-1185">Reference proteome</keyword>
<accession>A0AAE1V849</accession>
<reference evidence="1" key="1">
    <citation type="submission" date="2023-12" db="EMBL/GenBank/DDBJ databases">
        <title>Genome assembly of Anisodus tanguticus.</title>
        <authorList>
            <person name="Wang Y.-J."/>
        </authorList>
    </citation>
    <scope>NUCLEOTIDE SEQUENCE</scope>
    <source>
        <strain evidence="1">KB-2021</strain>
        <tissue evidence="1">Leaf</tissue>
    </source>
</reference>
<dbReference type="AlphaFoldDB" id="A0AAE1V849"/>
<organism evidence="1 2">
    <name type="scientific">Anisodus tanguticus</name>
    <dbReference type="NCBI Taxonomy" id="243964"/>
    <lineage>
        <taxon>Eukaryota</taxon>
        <taxon>Viridiplantae</taxon>
        <taxon>Streptophyta</taxon>
        <taxon>Embryophyta</taxon>
        <taxon>Tracheophyta</taxon>
        <taxon>Spermatophyta</taxon>
        <taxon>Magnoliopsida</taxon>
        <taxon>eudicotyledons</taxon>
        <taxon>Gunneridae</taxon>
        <taxon>Pentapetalae</taxon>
        <taxon>asterids</taxon>
        <taxon>lamiids</taxon>
        <taxon>Solanales</taxon>
        <taxon>Solanaceae</taxon>
        <taxon>Solanoideae</taxon>
        <taxon>Hyoscyameae</taxon>
        <taxon>Anisodus</taxon>
    </lineage>
</organism>
<evidence type="ECO:0000313" key="2">
    <source>
        <dbReference type="Proteomes" id="UP001291623"/>
    </source>
</evidence>
<evidence type="ECO:0000313" key="1">
    <source>
        <dbReference type="EMBL" id="KAK4351969.1"/>
    </source>
</evidence>
<comment type="caution">
    <text evidence="1">The sequence shown here is derived from an EMBL/GenBank/DDBJ whole genome shotgun (WGS) entry which is preliminary data.</text>
</comment>